<sequence>MQMQNIVDKAWNGAVIIRKIHGADAEQYAGLGVKCQQVLSGNQET</sequence>
<dbReference type="AlphaFoldDB" id="A0A4R2MAZ9"/>
<dbReference type="Proteomes" id="UP000295106">
    <property type="component" value="Unassembled WGS sequence"/>
</dbReference>
<gene>
    <name evidence="1" type="ORF">EV684_1141</name>
</gene>
<proteinExistence type="predicted"/>
<dbReference type="EMBL" id="SLXD01000014">
    <property type="protein sequence ID" value="TCO99705.1"/>
    <property type="molecule type" value="Genomic_DNA"/>
</dbReference>
<evidence type="ECO:0000313" key="2">
    <source>
        <dbReference type="Proteomes" id="UP000295106"/>
    </source>
</evidence>
<comment type="caution">
    <text evidence="1">The sequence shown here is derived from an EMBL/GenBank/DDBJ whole genome shotgun (WGS) entry which is preliminary data.</text>
</comment>
<accession>A0A4R2MAZ9</accession>
<dbReference type="RefSeq" id="WP_207896860.1">
    <property type="nucleotide sequence ID" value="NZ_SLXD01000014.1"/>
</dbReference>
<evidence type="ECO:0000313" key="1">
    <source>
        <dbReference type="EMBL" id="TCO99705.1"/>
    </source>
</evidence>
<reference evidence="1 2" key="1">
    <citation type="submission" date="2019-03" db="EMBL/GenBank/DDBJ databases">
        <title>Genomic Encyclopedia of Type Strains, Phase IV (KMG-IV): sequencing the most valuable type-strain genomes for metagenomic binning, comparative biology and taxonomic classification.</title>
        <authorList>
            <person name="Goeker M."/>
        </authorList>
    </citation>
    <scope>NUCLEOTIDE SEQUENCE [LARGE SCALE GENOMIC DNA]</scope>
    <source>
        <strain evidence="1 2">DSM 1709</strain>
    </source>
</reference>
<organism evidence="1 2">
    <name type="scientific">Rubrivivax gelatinosus</name>
    <name type="common">Rhodocyclus gelatinosus</name>
    <name type="synonym">Rhodopseudomonas gelatinosa</name>
    <dbReference type="NCBI Taxonomy" id="28068"/>
    <lineage>
        <taxon>Bacteria</taxon>
        <taxon>Pseudomonadati</taxon>
        <taxon>Pseudomonadota</taxon>
        <taxon>Betaproteobacteria</taxon>
        <taxon>Burkholderiales</taxon>
        <taxon>Sphaerotilaceae</taxon>
        <taxon>Rubrivivax</taxon>
    </lineage>
</organism>
<protein>
    <submittedName>
        <fullName evidence="1">Uncharacterized protein</fullName>
    </submittedName>
</protein>
<name>A0A4R2MAZ9_RUBGE</name>